<dbReference type="EMBL" id="FOEP01000005">
    <property type="protein sequence ID" value="SEQ29988.1"/>
    <property type="molecule type" value="Genomic_DNA"/>
</dbReference>
<dbReference type="AlphaFoldDB" id="A0A1H9EYC8"/>
<name>A0A1H9EYC8_9RHOB</name>
<protein>
    <submittedName>
        <fullName evidence="1">Uncharacterized protein</fullName>
    </submittedName>
</protein>
<evidence type="ECO:0000313" key="1">
    <source>
        <dbReference type="EMBL" id="SEQ29988.1"/>
    </source>
</evidence>
<accession>A0A1H9EYC8</accession>
<reference evidence="1 2" key="1">
    <citation type="submission" date="2016-10" db="EMBL/GenBank/DDBJ databases">
        <authorList>
            <person name="de Groot N.N."/>
        </authorList>
    </citation>
    <scope>NUCLEOTIDE SEQUENCE [LARGE SCALE GENOMIC DNA]</scope>
    <source>
        <strain evidence="1 2">DSM 22007</strain>
    </source>
</reference>
<dbReference type="RefSeq" id="WP_139246413.1">
    <property type="nucleotide sequence ID" value="NZ_FOEP01000005.1"/>
</dbReference>
<organism evidence="1 2">
    <name type="scientific">Thalassovita taeanensis</name>
    <dbReference type="NCBI Taxonomy" id="657014"/>
    <lineage>
        <taxon>Bacteria</taxon>
        <taxon>Pseudomonadati</taxon>
        <taxon>Pseudomonadota</taxon>
        <taxon>Alphaproteobacteria</taxon>
        <taxon>Rhodobacterales</taxon>
        <taxon>Roseobacteraceae</taxon>
        <taxon>Thalassovita</taxon>
    </lineage>
</organism>
<sequence length="164" mass="17812">MSHSFGSQLEASDVLKARFNPIYEAIADDVEADTGVRPAPEDIYPMSCVRTAVFAGTDDWTAWRDESALIPAIAKAKERERLQDALERDGDSPEARAMAKRLAEMTPAQKLSFARQHGLTGAAKAQNAATGKDRTPEETAALIRQAEALPAGMRLAFCRKHGLS</sequence>
<dbReference type="Proteomes" id="UP000198634">
    <property type="component" value="Unassembled WGS sequence"/>
</dbReference>
<proteinExistence type="predicted"/>
<dbReference type="STRING" id="657014.SAMN04488092_105197"/>
<evidence type="ECO:0000313" key="2">
    <source>
        <dbReference type="Proteomes" id="UP000198634"/>
    </source>
</evidence>
<gene>
    <name evidence="1" type="ORF">SAMN04488092_105197</name>
</gene>
<keyword evidence="2" id="KW-1185">Reference proteome</keyword>